<dbReference type="AlphaFoldDB" id="A0A949JBL6"/>
<comment type="caution">
    <text evidence="2">The sequence shown here is derived from an EMBL/GenBank/DDBJ whole genome shotgun (WGS) entry which is preliminary data.</text>
</comment>
<name>A0A949JBL6_9ACTN</name>
<sequence length="286" mass="28502">MTDASTSPSASPSVAYAATEAAPPAGGSYAAPVNLAGLVVRSAPQPVPRLPERTEELPRTPLAVRDLLRPALLATAEAAVAEAGLSPEEVRNMGCVTASNGATAATGTYIAQVLAGPGPRWLTPECFLHYSPHTLTGELCIALGLDGCAVTLTGASAGVDALGYAALMVRTGRCRSVLVAAAHWPQPATADDESVPLLTTAAAILGSGGGAVNGRVSVTGWRPGGSHPAVRRDDAAGTTGEASGGRGTDVTAPFTALAHRRDSHDARGTELVCGGSRLTAVAGAGA</sequence>
<protein>
    <recommendedName>
        <fullName evidence="4">Beta-ketoacyl synthase N-terminal domain-containing protein</fullName>
    </recommendedName>
</protein>
<evidence type="ECO:0008006" key="4">
    <source>
        <dbReference type="Google" id="ProtNLM"/>
    </source>
</evidence>
<dbReference type="RefSeq" id="WP_211041465.1">
    <property type="nucleotide sequence ID" value="NZ_JAELVF020000001.1"/>
</dbReference>
<evidence type="ECO:0000256" key="1">
    <source>
        <dbReference type="SAM" id="MobiDB-lite"/>
    </source>
</evidence>
<dbReference type="GO" id="GO:0016747">
    <property type="term" value="F:acyltransferase activity, transferring groups other than amino-acyl groups"/>
    <property type="evidence" value="ECO:0007669"/>
    <property type="project" value="UniProtKB-ARBA"/>
</dbReference>
<gene>
    <name evidence="2" type="ORF">JGS22_005380</name>
</gene>
<accession>A0A949JBL6</accession>
<dbReference type="InterPro" id="IPR016039">
    <property type="entry name" value="Thiolase-like"/>
</dbReference>
<reference evidence="2" key="1">
    <citation type="submission" date="2021-06" db="EMBL/GenBank/DDBJ databases">
        <title>Sequencing of actinobacteria type strains.</title>
        <authorList>
            <person name="Nguyen G.-S."/>
            <person name="Wentzel A."/>
        </authorList>
    </citation>
    <scope>NUCLEOTIDE SEQUENCE</scope>
    <source>
        <strain evidence="2">P38-E01</strain>
    </source>
</reference>
<dbReference type="Gene3D" id="3.40.47.10">
    <property type="match status" value="1"/>
</dbReference>
<dbReference type="Proteomes" id="UP000694501">
    <property type="component" value="Unassembled WGS sequence"/>
</dbReference>
<evidence type="ECO:0000313" key="3">
    <source>
        <dbReference type="Proteomes" id="UP000694501"/>
    </source>
</evidence>
<organism evidence="2 3">
    <name type="scientific">Streptomyces tardus</name>
    <dbReference type="NCBI Taxonomy" id="2780544"/>
    <lineage>
        <taxon>Bacteria</taxon>
        <taxon>Bacillati</taxon>
        <taxon>Actinomycetota</taxon>
        <taxon>Actinomycetes</taxon>
        <taxon>Kitasatosporales</taxon>
        <taxon>Streptomycetaceae</taxon>
        <taxon>Streptomyces</taxon>
    </lineage>
</organism>
<feature type="region of interest" description="Disordered" evidence="1">
    <location>
        <begin position="220"/>
        <end position="250"/>
    </location>
</feature>
<proteinExistence type="predicted"/>
<keyword evidence="3" id="KW-1185">Reference proteome</keyword>
<dbReference type="SUPFAM" id="SSF53901">
    <property type="entry name" value="Thiolase-like"/>
    <property type="match status" value="1"/>
</dbReference>
<dbReference type="EMBL" id="JAELVF020000001">
    <property type="protein sequence ID" value="MBU7597083.1"/>
    <property type="molecule type" value="Genomic_DNA"/>
</dbReference>
<evidence type="ECO:0000313" key="2">
    <source>
        <dbReference type="EMBL" id="MBU7597083.1"/>
    </source>
</evidence>